<evidence type="ECO:0000313" key="1">
    <source>
        <dbReference type="EMBL" id="KRZ79582.1"/>
    </source>
</evidence>
<keyword evidence="2" id="KW-1185">Reference proteome</keyword>
<dbReference type="EMBL" id="JYDO01000006">
    <property type="protein sequence ID" value="KRZ79582.1"/>
    <property type="molecule type" value="Genomic_DNA"/>
</dbReference>
<evidence type="ECO:0000313" key="2">
    <source>
        <dbReference type="Proteomes" id="UP000054843"/>
    </source>
</evidence>
<sequence length="177" mass="19570">MISTSISRSIPCMWSGSWTDSRCDQLRRLMDFFEDLCWKSTLIIRRSALTLSPTVTRRTLSYGSVSPRASVKSILMKKPSEPVSKRDCMISLLSAPNTNTCLAPSSAVSPLQRRQGLYLPVPAGQPLLQVLDLWIYLMGSQQLVPEMLCRALRAQSGHGDYTCATPYRPSALSTAGL</sequence>
<proteinExistence type="predicted"/>
<accession>A0A0V1N799</accession>
<protein>
    <submittedName>
        <fullName evidence="1">Uncharacterized protein</fullName>
    </submittedName>
</protein>
<name>A0A0V1N799_9BILA</name>
<dbReference type="AlphaFoldDB" id="A0A0V1N799"/>
<reference evidence="1 2" key="1">
    <citation type="submission" date="2015-01" db="EMBL/GenBank/DDBJ databases">
        <title>Evolution of Trichinella species and genotypes.</title>
        <authorList>
            <person name="Korhonen P.K."/>
            <person name="Edoardo P."/>
            <person name="Giuseppe L.R."/>
            <person name="Gasser R.B."/>
        </authorList>
    </citation>
    <scope>NUCLEOTIDE SEQUENCE [LARGE SCALE GENOMIC DNA]</scope>
    <source>
        <strain evidence="1">ISS1980</strain>
    </source>
</reference>
<organism evidence="1 2">
    <name type="scientific">Trichinella papuae</name>
    <dbReference type="NCBI Taxonomy" id="268474"/>
    <lineage>
        <taxon>Eukaryota</taxon>
        <taxon>Metazoa</taxon>
        <taxon>Ecdysozoa</taxon>
        <taxon>Nematoda</taxon>
        <taxon>Enoplea</taxon>
        <taxon>Dorylaimia</taxon>
        <taxon>Trichinellida</taxon>
        <taxon>Trichinellidae</taxon>
        <taxon>Trichinella</taxon>
    </lineage>
</organism>
<gene>
    <name evidence="1" type="ORF">T10_8670</name>
</gene>
<dbReference type="Proteomes" id="UP000054843">
    <property type="component" value="Unassembled WGS sequence"/>
</dbReference>
<comment type="caution">
    <text evidence="1">The sequence shown here is derived from an EMBL/GenBank/DDBJ whole genome shotgun (WGS) entry which is preliminary data.</text>
</comment>